<dbReference type="OrthoDB" id="2274698at2759"/>
<gene>
    <name evidence="10" type="ORF">CANCADRAFT_84206</name>
</gene>
<comment type="subcellular location">
    <subcellularLocation>
        <location evidence="1">Membrane</location>
        <topology evidence="1">Multi-pass membrane protein</topology>
    </subcellularLocation>
</comment>
<dbReference type="PANTHER" id="PTHR37994">
    <property type="entry name" value="ARAE_2_N DOMAIN-CONTAINING PROTEIN-RELATED"/>
    <property type="match status" value="1"/>
</dbReference>
<feature type="transmembrane region" description="Helical" evidence="6">
    <location>
        <begin position="757"/>
        <end position="775"/>
    </location>
</feature>
<evidence type="ECO:0008006" key="12">
    <source>
        <dbReference type="Google" id="ProtNLM"/>
    </source>
</evidence>
<evidence type="ECO:0000256" key="6">
    <source>
        <dbReference type="SAM" id="Phobius"/>
    </source>
</evidence>
<keyword evidence="11" id="KW-1185">Reference proteome</keyword>
<dbReference type="Proteomes" id="UP000095023">
    <property type="component" value="Unassembled WGS sequence"/>
</dbReference>
<feature type="transmembrane region" description="Helical" evidence="6">
    <location>
        <begin position="220"/>
        <end position="238"/>
    </location>
</feature>
<dbReference type="InterPro" id="IPR049453">
    <property type="entry name" value="Memb_transporter_dom"/>
</dbReference>
<proteinExistence type="predicted"/>
<feature type="domain" description="Putative ER transporter 6TM N-terminal" evidence="8">
    <location>
        <begin position="79"/>
        <end position="518"/>
    </location>
</feature>
<evidence type="ECO:0000259" key="7">
    <source>
        <dbReference type="Pfam" id="PF10334"/>
    </source>
</evidence>
<feature type="transmembrane region" description="Helical" evidence="6">
    <location>
        <begin position="196"/>
        <end position="213"/>
    </location>
</feature>
<accession>A0A1E4TKH0</accession>
<dbReference type="InterPro" id="IPR018823">
    <property type="entry name" value="ArAE_2_N"/>
</dbReference>
<feature type="compositionally biased region" description="Low complexity" evidence="5">
    <location>
        <begin position="40"/>
        <end position="51"/>
    </location>
</feature>
<feature type="transmembrane region" description="Helical" evidence="6">
    <location>
        <begin position="127"/>
        <end position="146"/>
    </location>
</feature>
<sequence>MAESIYSDDEFPRPLTKGDDTASSKHEQEHSPEKPDRPTQSSHAQSNSSNQRKSVFQNIISSISKYIDNKFTPLNWQDLIRCGIPLWIGFVFMNIPATSHYFSLVVFLCPIMATVVAPFAPYILMAMILMLTLTCALWSMAVNLAAQGIAHRLRGGHDVSYYVEQATIIYNCTAADASACFTRAVQDGQFLQTNVSAIYLAALFIDISCLIYLKGLNRMFIPSAIVGIIIGCVCNTFSPLFPQFFPDLPIMMLKAAGIELALIFVCSLLIFPKTINSMLVKNLIKISSSLTNIISIHRDCLEASVASEQFAKYMEADEIVRSTAPVIGQLRAFTPFASSELSFCRLSDPEIGSIADPLFKIVLRLSSVKLFFQNLYDRQITQHRSASISEILHRQSSLSSRGSNSFRSKLRRALHKSYGPVGEIDYLHEFDIDLDLTKFPTDRLDHILAVVRESCGDCVAAAADAIQLCTEWLKEVDRDRLFTWIFHRSTRRQKELAKQVVKARSRLRDALVEFENNKSGIMIRLYREGLFDHDLFTMAHGFLYQVYAEEAIRKMLEIMDRMMEIDAKHPEPRLNFPKFASFYKNISEFQSPEDLGLEGAALIAKKHTQRRNADALPPKTISHLIGRKLHAFYNSFFSDDVMFAIKLGLAAVLCALPAVFKSTAHFFLANRGSWALIMVGLTASRSTGQTIGGVIIRIIATFVGSLAGMIAWYISAGSSTSSTSVAPLWGFAATTFVCSWFLMYFRLHYKAKNPMPNILLPISFVLVISLSFAAVRIQSIFPAIPAGYTVAWKRFVIVTIGVSIGFLVSIFPHPNTSKSFIRKTLGDVIDSIAKSHSDLLGFTLSKVQNPAFPPLKSLADEFLSTSYMIGTVREEMLYVPYEPSFDGPWPSKTYNRVVTLASEANSLLSLIYSMIQRFDSSEWLAHCIETSGLRDKTFAGAEFSMLFMMSRALLLNAPIPQVTPAPLVPRFIELVTTSAAKLQAADGTALTGLPEDEEEELTENKPNDTTDNNLPTLPAQRAAVSVPAFGTTTQSTKSFGTGTGSALERVWTSSGTRNHKRHRAYSDVSYKERFEKLSADERNHYGNWEFYLEKYPILFAGKKITPEMAKSKNFRYYAANVILDMTFYDHIDRLMLYIKALVGEVYENPQLYNDLWDKVTSDMV</sequence>
<organism evidence="10 11">
    <name type="scientific">Tortispora caseinolytica NRRL Y-17796</name>
    <dbReference type="NCBI Taxonomy" id="767744"/>
    <lineage>
        <taxon>Eukaryota</taxon>
        <taxon>Fungi</taxon>
        <taxon>Dikarya</taxon>
        <taxon>Ascomycota</taxon>
        <taxon>Saccharomycotina</taxon>
        <taxon>Trigonopsidomycetes</taxon>
        <taxon>Trigonopsidales</taxon>
        <taxon>Trigonopsidaceae</taxon>
        <taxon>Tortispora</taxon>
    </lineage>
</organism>
<dbReference type="InterPro" id="IPR018820">
    <property type="entry name" value="BRE4-related_DUF2421"/>
</dbReference>
<feature type="domain" description="DUF2421" evidence="7">
    <location>
        <begin position="812"/>
        <end position="994"/>
    </location>
</feature>
<feature type="transmembrane region" description="Helical" evidence="6">
    <location>
        <begin position="250"/>
        <end position="271"/>
    </location>
</feature>
<feature type="transmembrane region" description="Helical" evidence="6">
    <location>
        <begin position="726"/>
        <end position="745"/>
    </location>
</feature>
<reference evidence="11" key="1">
    <citation type="submission" date="2016-02" db="EMBL/GenBank/DDBJ databases">
        <title>Comparative genomics of biotechnologically important yeasts.</title>
        <authorList>
            <consortium name="DOE Joint Genome Institute"/>
            <person name="Riley R."/>
            <person name="Haridas S."/>
            <person name="Wolfe K.H."/>
            <person name="Lopes M.R."/>
            <person name="Hittinger C.T."/>
            <person name="Goker M."/>
            <person name="Salamov A."/>
            <person name="Wisecaver J."/>
            <person name="Long T.M."/>
            <person name="Aerts A.L."/>
            <person name="Barry K."/>
            <person name="Choi C."/>
            <person name="Clum A."/>
            <person name="Coughlan A.Y."/>
            <person name="Deshpande S."/>
            <person name="Douglass A.P."/>
            <person name="Hanson S.J."/>
            <person name="Klenk H.-P."/>
            <person name="Labutti K."/>
            <person name="Lapidus A."/>
            <person name="Lindquist E."/>
            <person name="Lipzen A."/>
            <person name="Meier-Kolthoff J.P."/>
            <person name="Ohm R.A."/>
            <person name="Otillar R.P."/>
            <person name="Pangilinan J."/>
            <person name="Peng Y."/>
            <person name="Rokas A."/>
            <person name="Rosa C.A."/>
            <person name="Scheuner C."/>
            <person name="Sibirny A.A."/>
            <person name="Slot J.C."/>
            <person name="Stielow J.B."/>
            <person name="Sun H."/>
            <person name="Kurtzman C.P."/>
            <person name="Blackwell M."/>
            <person name="Jeffries T.W."/>
            <person name="Grigoriev I.V."/>
        </authorList>
    </citation>
    <scope>NUCLEOTIDE SEQUENCE [LARGE SCALE GENOMIC DNA]</scope>
    <source>
        <strain evidence="11">NRRL Y-17796</strain>
    </source>
</reference>
<dbReference type="Pfam" id="PF10337">
    <property type="entry name" value="ArAE_2_N"/>
    <property type="match status" value="1"/>
</dbReference>
<dbReference type="EMBL" id="KV453841">
    <property type="protein sequence ID" value="ODV92243.1"/>
    <property type="molecule type" value="Genomic_DNA"/>
</dbReference>
<dbReference type="Pfam" id="PF10334">
    <property type="entry name" value="BRE4"/>
    <property type="match status" value="2"/>
</dbReference>
<dbReference type="GO" id="GO:0016020">
    <property type="term" value="C:membrane"/>
    <property type="evidence" value="ECO:0007669"/>
    <property type="project" value="UniProtKB-SubCell"/>
</dbReference>
<keyword evidence="3 6" id="KW-1133">Transmembrane helix</keyword>
<evidence type="ECO:0000313" key="11">
    <source>
        <dbReference type="Proteomes" id="UP000095023"/>
    </source>
</evidence>
<name>A0A1E4TKH0_9ASCO</name>
<evidence type="ECO:0000256" key="3">
    <source>
        <dbReference type="ARBA" id="ARBA00022989"/>
    </source>
</evidence>
<evidence type="ECO:0000259" key="9">
    <source>
        <dbReference type="Pfam" id="PF13515"/>
    </source>
</evidence>
<dbReference type="Pfam" id="PF13515">
    <property type="entry name" value="FUSC_2"/>
    <property type="match status" value="1"/>
</dbReference>
<keyword evidence="2 6" id="KW-0812">Transmembrane</keyword>
<dbReference type="AlphaFoldDB" id="A0A1E4TKH0"/>
<evidence type="ECO:0000259" key="8">
    <source>
        <dbReference type="Pfam" id="PF10337"/>
    </source>
</evidence>
<dbReference type="PANTHER" id="PTHR37994:SF1">
    <property type="entry name" value="ER TRANSPORTER 6TM N-TERMINAL DOMAIN-CONTAINING PROTEIN"/>
    <property type="match status" value="1"/>
</dbReference>
<feature type="domain" description="Integral membrane bound transporter" evidence="9">
    <location>
        <begin position="664"/>
        <end position="808"/>
    </location>
</feature>
<protein>
    <recommendedName>
        <fullName evidence="12">ER transporter 6TM N-terminal domain-containing protein</fullName>
    </recommendedName>
</protein>
<evidence type="ECO:0000256" key="5">
    <source>
        <dbReference type="SAM" id="MobiDB-lite"/>
    </source>
</evidence>
<feature type="region of interest" description="Disordered" evidence="5">
    <location>
        <begin position="990"/>
        <end position="1014"/>
    </location>
</feature>
<evidence type="ECO:0000256" key="1">
    <source>
        <dbReference type="ARBA" id="ARBA00004141"/>
    </source>
</evidence>
<feature type="transmembrane region" description="Helical" evidence="6">
    <location>
        <begin position="795"/>
        <end position="813"/>
    </location>
</feature>
<feature type="transmembrane region" description="Helical" evidence="6">
    <location>
        <begin position="695"/>
        <end position="714"/>
    </location>
</feature>
<evidence type="ECO:0000256" key="4">
    <source>
        <dbReference type="ARBA" id="ARBA00023136"/>
    </source>
</evidence>
<evidence type="ECO:0000256" key="2">
    <source>
        <dbReference type="ARBA" id="ARBA00022692"/>
    </source>
</evidence>
<feature type="compositionally biased region" description="Basic and acidic residues" evidence="5">
    <location>
        <begin position="10"/>
        <end position="37"/>
    </location>
</feature>
<keyword evidence="4 6" id="KW-0472">Membrane</keyword>
<feature type="region of interest" description="Disordered" evidence="5">
    <location>
        <begin position="1"/>
        <end position="52"/>
    </location>
</feature>
<evidence type="ECO:0000313" key="10">
    <source>
        <dbReference type="EMBL" id="ODV92243.1"/>
    </source>
</evidence>
<feature type="domain" description="DUF2421" evidence="7">
    <location>
        <begin position="1102"/>
        <end position="1146"/>
    </location>
</feature>